<dbReference type="Proteomes" id="UP001524944">
    <property type="component" value="Unassembled WGS sequence"/>
</dbReference>
<dbReference type="RefSeq" id="WP_242965442.1">
    <property type="nucleotide sequence ID" value="NZ_CP022121.1"/>
</dbReference>
<evidence type="ECO:0000313" key="2">
    <source>
        <dbReference type="Proteomes" id="UP001524944"/>
    </source>
</evidence>
<protein>
    <submittedName>
        <fullName evidence="1">TnpV protein</fullName>
    </submittedName>
</protein>
<accession>A0ABT1YC18</accession>
<name>A0ABT1YC18_9FIRM</name>
<comment type="caution">
    <text evidence="1">The sequence shown here is derived from an EMBL/GenBank/DDBJ whole genome shotgun (WGS) entry which is preliminary data.</text>
</comment>
<dbReference type="Pfam" id="PF14198">
    <property type="entry name" value="TnpV"/>
    <property type="match status" value="1"/>
</dbReference>
<proteinExistence type="predicted"/>
<evidence type="ECO:0000313" key="1">
    <source>
        <dbReference type="EMBL" id="MCR6547211.1"/>
    </source>
</evidence>
<dbReference type="InterPro" id="IPR026989">
    <property type="entry name" value="TnpV"/>
</dbReference>
<reference evidence="1 2" key="1">
    <citation type="submission" date="2022-08" db="EMBL/GenBank/DDBJ databases">
        <title>Proteogenomics of the novel Dehalobacterium formicoaceticum strain EZ94 highlights a key role of methyltransferases during anaerobic dichloromethane degradation.</title>
        <authorList>
            <person name="Wasmund K."/>
        </authorList>
    </citation>
    <scope>NUCLEOTIDE SEQUENCE [LARGE SCALE GENOMIC DNA]</scope>
    <source>
        <strain evidence="1 2">EZ94</strain>
    </source>
</reference>
<sequence>MLPKEETYIGKYGMLRKTYLKNYRKGMYASLMLSGKLNSHLSEIDRTAKERIEQITAKLLQSSPAPDKATDPMGWTGHMNNLRHSAEESVLAELIYN</sequence>
<keyword evidence="2" id="KW-1185">Reference proteome</keyword>
<dbReference type="EMBL" id="JANPWE010000019">
    <property type="protein sequence ID" value="MCR6547211.1"/>
    <property type="molecule type" value="Genomic_DNA"/>
</dbReference>
<organism evidence="1 2">
    <name type="scientific">Dehalobacterium formicoaceticum</name>
    <dbReference type="NCBI Taxonomy" id="51515"/>
    <lineage>
        <taxon>Bacteria</taxon>
        <taxon>Bacillati</taxon>
        <taxon>Bacillota</taxon>
        <taxon>Clostridia</taxon>
        <taxon>Eubacteriales</taxon>
        <taxon>Peptococcaceae</taxon>
        <taxon>Dehalobacterium</taxon>
    </lineage>
</organism>
<gene>
    <name evidence="1" type="ORF">NVS47_17125</name>
</gene>